<evidence type="ECO:0000313" key="7">
    <source>
        <dbReference type="EMBL" id="SDH17512.1"/>
    </source>
</evidence>
<proteinExistence type="inferred from homology"/>
<evidence type="ECO:0000256" key="3">
    <source>
        <dbReference type="ARBA" id="ARBA00022898"/>
    </source>
</evidence>
<reference evidence="8" key="1">
    <citation type="submission" date="2016-10" db="EMBL/GenBank/DDBJ databases">
        <authorList>
            <person name="Varghese N."/>
            <person name="Submissions S."/>
        </authorList>
    </citation>
    <scope>NUCLEOTIDE SEQUENCE [LARGE SCALE GENOMIC DNA]</scope>
    <source>
        <strain evidence="8">DSM 8344</strain>
    </source>
</reference>
<evidence type="ECO:0000256" key="4">
    <source>
        <dbReference type="ARBA" id="ARBA00050776"/>
    </source>
</evidence>
<dbReference type="Pfam" id="PF00266">
    <property type="entry name" value="Aminotran_5"/>
    <property type="match status" value="1"/>
</dbReference>
<keyword evidence="7" id="KW-0456">Lyase</keyword>
<dbReference type="AlphaFoldDB" id="A0A1G8A986"/>
<comment type="cofactor">
    <cofactor evidence="1 5">
        <name>pyridoxal 5'-phosphate</name>
        <dbReference type="ChEBI" id="CHEBI:597326"/>
    </cofactor>
</comment>
<evidence type="ECO:0000256" key="5">
    <source>
        <dbReference type="RuleBase" id="RU004504"/>
    </source>
</evidence>
<evidence type="ECO:0000256" key="1">
    <source>
        <dbReference type="ARBA" id="ARBA00001933"/>
    </source>
</evidence>
<dbReference type="InterPro" id="IPR015422">
    <property type="entry name" value="PyrdxlP-dep_Trfase_small"/>
</dbReference>
<dbReference type="OrthoDB" id="9804366at2"/>
<dbReference type="PROSITE" id="PS00595">
    <property type="entry name" value="AA_TRANSFER_CLASS_5"/>
    <property type="match status" value="1"/>
</dbReference>
<name>A0A1G8A986_9FIRM</name>
<dbReference type="STRING" id="1121419.SAMN05443529_110143"/>
<dbReference type="Proteomes" id="UP000198656">
    <property type="component" value="Unassembled WGS sequence"/>
</dbReference>
<dbReference type="Gene3D" id="3.90.1150.10">
    <property type="entry name" value="Aspartate Aminotransferase, domain 1"/>
    <property type="match status" value="1"/>
</dbReference>
<evidence type="ECO:0000313" key="8">
    <source>
        <dbReference type="Proteomes" id="UP000198656"/>
    </source>
</evidence>
<keyword evidence="3" id="KW-0663">Pyridoxal phosphate</keyword>
<dbReference type="InterPro" id="IPR000192">
    <property type="entry name" value="Aminotrans_V_dom"/>
</dbReference>
<dbReference type="InterPro" id="IPR020578">
    <property type="entry name" value="Aminotrans_V_PyrdxlP_BS"/>
</dbReference>
<protein>
    <submittedName>
        <fullName evidence="7">Selenocysteine lyase/Cysteine desulfurase</fullName>
    </submittedName>
</protein>
<sequence length="439" mass="48870">MNLNFKLSRSNYRNLIVGADTKIPLSNGLYTTAINFDNAASTPPFVSVMEEINHFAGMYSSIHRGTGYKSQLSSKVYEEARSTILKFVNADPFRDTVIFVKNTTEAINKLSYRLWDGNKKSVILSTWMEHHSNDLPWRNKYQVDYVQTDPSGKLSLEDLEVRLAKHKGNVKLVTVTGASNVTGYVNPIHKIAELAHRYNAKILVDGAQLVPHNSINMNPQNSLQSIDYLVFSAHKMYAPFGTGVLIGPEETFNKGISEFVGGGTAETVTHNWVVWEKPPHNEEAGTPNLMGVVALAAAVKTLSGLGMKNVDHYENQLTNYANSKLNSIPGIKVYSHTVHGEPRIGVIPFNIKGIAHEQVAKILSNQAGIAVRTGCFCTQPYIQSLLGISPKQMELYRKRRDIPRPGVVRISFGLYNDFSEIDILIQLLERIAKHPTSYI</sequence>
<evidence type="ECO:0000259" key="6">
    <source>
        <dbReference type="Pfam" id="PF00266"/>
    </source>
</evidence>
<dbReference type="SUPFAM" id="SSF53383">
    <property type="entry name" value="PLP-dependent transferases"/>
    <property type="match status" value="1"/>
</dbReference>
<dbReference type="RefSeq" id="WP_092333097.1">
    <property type="nucleotide sequence ID" value="NZ_FNCP01000010.1"/>
</dbReference>
<dbReference type="PANTHER" id="PTHR43586">
    <property type="entry name" value="CYSTEINE DESULFURASE"/>
    <property type="match status" value="1"/>
</dbReference>
<dbReference type="InterPro" id="IPR015424">
    <property type="entry name" value="PyrdxlP-dep_Trfase"/>
</dbReference>
<accession>A0A1G8A986</accession>
<comment type="similarity">
    <text evidence="2">Belongs to the class-V pyridoxal-phosphate-dependent aminotransferase family. Csd subfamily.</text>
</comment>
<comment type="catalytic activity">
    <reaction evidence="4">
        <text>(sulfur carrier)-H + L-cysteine = (sulfur carrier)-SH + L-alanine</text>
        <dbReference type="Rhea" id="RHEA:43892"/>
        <dbReference type="Rhea" id="RHEA-COMP:14737"/>
        <dbReference type="Rhea" id="RHEA-COMP:14739"/>
        <dbReference type="ChEBI" id="CHEBI:29917"/>
        <dbReference type="ChEBI" id="CHEBI:35235"/>
        <dbReference type="ChEBI" id="CHEBI:57972"/>
        <dbReference type="ChEBI" id="CHEBI:64428"/>
        <dbReference type="EC" id="2.8.1.7"/>
    </reaction>
</comment>
<feature type="domain" description="Aminotransferase class V" evidence="6">
    <location>
        <begin position="34"/>
        <end position="424"/>
    </location>
</feature>
<dbReference type="GO" id="GO:0031071">
    <property type="term" value="F:cysteine desulfurase activity"/>
    <property type="evidence" value="ECO:0007669"/>
    <property type="project" value="UniProtKB-EC"/>
</dbReference>
<dbReference type="InterPro" id="IPR015421">
    <property type="entry name" value="PyrdxlP-dep_Trfase_major"/>
</dbReference>
<dbReference type="PANTHER" id="PTHR43586:SF8">
    <property type="entry name" value="CYSTEINE DESULFURASE 1, CHLOROPLASTIC"/>
    <property type="match status" value="1"/>
</dbReference>
<keyword evidence="8" id="KW-1185">Reference proteome</keyword>
<organism evidence="7 8">
    <name type="scientific">Desulfosporosinus hippei DSM 8344</name>
    <dbReference type="NCBI Taxonomy" id="1121419"/>
    <lineage>
        <taxon>Bacteria</taxon>
        <taxon>Bacillati</taxon>
        <taxon>Bacillota</taxon>
        <taxon>Clostridia</taxon>
        <taxon>Eubacteriales</taxon>
        <taxon>Desulfitobacteriaceae</taxon>
        <taxon>Desulfosporosinus</taxon>
    </lineage>
</organism>
<evidence type="ECO:0000256" key="2">
    <source>
        <dbReference type="ARBA" id="ARBA00010447"/>
    </source>
</evidence>
<gene>
    <name evidence="7" type="ORF">SAMN05443529_110143</name>
</gene>
<dbReference type="GO" id="GO:0016829">
    <property type="term" value="F:lyase activity"/>
    <property type="evidence" value="ECO:0007669"/>
    <property type="project" value="UniProtKB-KW"/>
</dbReference>
<dbReference type="EMBL" id="FNCP01000010">
    <property type="protein sequence ID" value="SDH17512.1"/>
    <property type="molecule type" value="Genomic_DNA"/>
</dbReference>
<dbReference type="Gene3D" id="3.40.640.10">
    <property type="entry name" value="Type I PLP-dependent aspartate aminotransferase-like (Major domain)"/>
    <property type="match status" value="1"/>
</dbReference>